<accession>A0A3B0UFF1</accession>
<feature type="non-terminal residue" evidence="2">
    <location>
        <position position="152"/>
    </location>
</feature>
<evidence type="ECO:0000259" key="1">
    <source>
        <dbReference type="Pfam" id="PF09587"/>
    </source>
</evidence>
<dbReference type="InterPro" id="IPR019079">
    <property type="entry name" value="Capsule_synth_CapA"/>
</dbReference>
<feature type="domain" description="Capsule synthesis protein CapA" evidence="1">
    <location>
        <begin position="69"/>
        <end position="152"/>
    </location>
</feature>
<sequence>MRLSKFLLFVIPLFYFSCKTQKISTSSSEKTQVDSLIVELPKIDTVIIEEVQDSVEIFAHRLLKDTIIITAVGDMMLGTNYPNDSYLPPNEGKNQLAQIDSLLAGGDILFGNLEGVILNEGGIHKNCNNPKTCYIFRSPEYMLTRIKEAGFN</sequence>
<name>A0A3B0UFF1_9ZZZZ</name>
<dbReference type="Pfam" id="PF09587">
    <property type="entry name" value="PGA_cap"/>
    <property type="match status" value="1"/>
</dbReference>
<dbReference type="EMBL" id="UOES01000548">
    <property type="protein sequence ID" value="VAW29328.1"/>
    <property type="molecule type" value="Genomic_DNA"/>
</dbReference>
<gene>
    <name evidence="2" type="ORF">MNBD_BACTEROID06-542</name>
</gene>
<evidence type="ECO:0000313" key="2">
    <source>
        <dbReference type="EMBL" id="VAW29328.1"/>
    </source>
</evidence>
<reference evidence="2" key="1">
    <citation type="submission" date="2018-06" db="EMBL/GenBank/DDBJ databases">
        <authorList>
            <person name="Zhirakovskaya E."/>
        </authorList>
    </citation>
    <scope>NUCLEOTIDE SEQUENCE</scope>
</reference>
<dbReference type="AlphaFoldDB" id="A0A3B0UFF1"/>
<protein>
    <submittedName>
        <fullName evidence="2">Capsule biosynthesis protein capA</fullName>
    </submittedName>
</protein>
<proteinExistence type="predicted"/>
<organism evidence="2">
    <name type="scientific">hydrothermal vent metagenome</name>
    <dbReference type="NCBI Taxonomy" id="652676"/>
    <lineage>
        <taxon>unclassified sequences</taxon>
        <taxon>metagenomes</taxon>
        <taxon>ecological metagenomes</taxon>
    </lineage>
</organism>